<sequence length="274" mass="29768">MAAAQVSVSNLHLVINNKSILTDMSFSIEQGRFLGLIGPNGAGKSSLLRCLYRFQAPTSGAITIDGKNIAEFNRQDYARKVAAVLQEIPSQFNLGVFDVVAMGLTPHKSLFASVSLRDKQAIQEALSKVGLTHKQKQSYESLSGGEKQRVMIARAIVQSPSLLLMDEPTSHLDVKYQIEIMALAKSLGITVVASFHDLNLAAAICDSILVVDKGKLVAHGSPQNVVSSSMLAQVFGVNADVTLQQCAKREHVIPHIRYQYQQPAIHRGIPRSQP</sequence>
<evidence type="ECO:0000313" key="5">
    <source>
        <dbReference type="Proteomes" id="UP001231915"/>
    </source>
</evidence>
<dbReference type="InterPro" id="IPR027417">
    <property type="entry name" value="P-loop_NTPase"/>
</dbReference>
<dbReference type="PANTHER" id="PTHR42794">
    <property type="entry name" value="HEMIN IMPORT ATP-BINDING PROTEIN HMUV"/>
    <property type="match status" value="1"/>
</dbReference>
<protein>
    <submittedName>
        <fullName evidence="4">ABC transporter ATP-binding protein</fullName>
    </submittedName>
</protein>
<feature type="domain" description="ABC transporter" evidence="3">
    <location>
        <begin position="6"/>
        <end position="238"/>
    </location>
</feature>
<dbReference type="InterPro" id="IPR003439">
    <property type="entry name" value="ABC_transporter-like_ATP-bd"/>
</dbReference>
<evidence type="ECO:0000313" key="4">
    <source>
        <dbReference type="EMBL" id="MDK2596480.1"/>
    </source>
</evidence>
<evidence type="ECO:0000259" key="3">
    <source>
        <dbReference type="PROSITE" id="PS50893"/>
    </source>
</evidence>
<name>A0ABT7ENA6_9GAMM</name>
<keyword evidence="5" id="KW-1185">Reference proteome</keyword>
<proteinExistence type="predicted"/>
<reference evidence="4 5" key="1">
    <citation type="submission" date="2023-05" db="EMBL/GenBank/DDBJ databases">
        <title>Pseudoalteromonas ardens sp. nov., Pseudoalteromonas obscura sp. nov., and Pseudoalteromonas umbrosa sp. nov., isolated from the coral Montipora capitata.</title>
        <authorList>
            <person name="Thomas E.M."/>
            <person name="Smith E.M."/>
            <person name="Papke E."/>
            <person name="Shlafstein M.D."/>
            <person name="Oline D.K."/>
            <person name="Videau P."/>
            <person name="Saw J.H."/>
            <person name="Strangman W.K."/>
            <person name="Ushijima B."/>
        </authorList>
    </citation>
    <scope>NUCLEOTIDE SEQUENCE [LARGE SCALE GENOMIC DNA]</scope>
    <source>
        <strain evidence="4 5">P94</strain>
    </source>
</reference>
<gene>
    <name evidence="4" type="ORF">QNM18_15630</name>
</gene>
<dbReference type="Pfam" id="PF00005">
    <property type="entry name" value="ABC_tran"/>
    <property type="match status" value="1"/>
</dbReference>
<dbReference type="CDD" id="cd03214">
    <property type="entry name" value="ABC_Iron-Siderophores_B12_Hemin"/>
    <property type="match status" value="1"/>
</dbReference>
<organism evidence="4 5">
    <name type="scientific">Pseudoalteromonas obscura</name>
    <dbReference type="NCBI Taxonomy" id="3048491"/>
    <lineage>
        <taxon>Bacteria</taxon>
        <taxon>Pseudomonadati</taxon>
        <taxon>Pseudomonadota</taxon>
        <taxon>Gammaproteobacteria</taxon>
        <taxon>Alteromonadales</taxon>
        <taxon>Pseudoalteromonadaceae</taxon>
        <taxon>Pseudoalteromonas</taxon>
    </lineage>
</organism>
<dbReference type="GO" id="GO:0005524">
    <property type="term" value="F:ATP binding"/>
    <property type="evidence" value="ECO:0007669"/>
    <property type="project" value="UniProtKB-KW"/>
</dbReference>
<dbReference type="Proteomes" id="UP001231915">
    <property type="component" value="Unassembled WGS sequence"/>
</dbReference>
<evidence type="ECO:0000256" key="1">
    <source>
        <dbReference type="ARBA" id="ARBA00022741"/>
    </source>
</evidence>
<dbReference type="InterPro" id="IPR017871">
    <property type="entry name" value="ABC_transporter-like_CS"/>
</dbReference>
<dbReference type="RefSeq" id="WP_284137741.1">
    <property type="nucleotide sequence ID" value="NZ_JASJUT010000006.1"/>
</dbReference>
<dbReference type="PROSITE" id="PS50893">
    <property type="entry name" value="ABC_TRANSPORTER_2"/>
    <property type="match status" value="1"/>
</dbReference>
<comment type="caution">
    <text evidence="4">The sequence shown here is derived from an EMBL/GenBank/DDBJ whole genome shotgun (WGS) entry which is preliminary data.</text>
</comment>
<accession>A0ABT7ENA6</accession>
<evidence type="ECO:0000256" key="2">
    <source>
        <dbReference type="ARBA" id="ARBA00022840"/>
    </source>
</evidence>
<dbReference type="PANTHER" id="PTHR42794:SF2">
    <property type="entry name" value="ABC TRANSPORTER ATP-BINDING PROTEIN"/>
    <property type="match status" value="1"/>
</dbReference>
<keyword evidence="1" id="KW-0547">Nucleotide-binding</keyword>
<dbReference type="SUPFAM" id="SSF52540">
    <property type="entry name" value="P-loop containing nucleoside triphosphate hydrolases"/>
    <property type="match status" value="1"/>
</dbReference>
<dbReference type="Gene3D" id="3.40.50.300">
    <property type="entry name" value="P-loop containing nucleotide triphosphate hydrolases"/>
    <property type="match status" value="1"/>
</dbReference>
<dbReference type="SMART" id="SM00382">
    <property type="entry name" value="AAA"/>
    <property type="match status" value="1"/>
</dbReference>
<dbReference type="PROSITE" id="PS00211">
    <property type="entry name" value="ABC_TRANSPORTER_1"/>
    <property type="match status" value="1"/>
</dbReference>
<keyword evidence="2 4" id="KW-0067">ATP-binding</keyword>
<dbReference type="InterPro" id="IPR003593">
    <property type="entry name" value="AAA+_ATPase"/>
</dbReference>
<dbReference type="EMBL" id="JASJUT010000006">
    <property type="protein sequence ID" value="MDK2596480.1"/>
    <property type="molecule type" value="Genomic_DNA"/>
</dbReference>